<name>A0A8S5NSP7_9CAUD</name>
<accession>A0A8S5NSP7</accession>
<organism evidence="1">
    <name type="scientific">Myoviridae sp. ctzc413</name>
    <dbReference type="NCBI Taxonomy" id="2826721"/>
    <lineage>
        <taxon>Viruses</taxon>
        <taxon>Duplodnaviria</taxon>
        <taxon>Heunggongvirae</taxon>
        <taxon>Uroviricota</taxon>
        <taxon>Caudoviricetes</taxon>
    </lineage>
</organism>
<reference evidence="1" key="1">
    <citation type="journal article" date="2021" name="Proc. Natl. Acad. Sci. U.S.A.">
        <title>A Catalog of Tens of Thousands of Viruses from Human Metagenomes Reveals Hidden Associations with Chronic Diseases.</title>
        <authorList>
            <person name="Tisza M.J."/>
            <person name="Buck C.B."/>
        </authorList>
    </citation>
    <scope>NUCLEOTIDE SEQUENCE</scope>
    <source>
        <strain evidence="1">Ctzc413</strain>
    </source>
</reference>
<proteinExistence type="predicted"/>
<protein>
    <submittedName>
        <fullName evidence="1">Uncharacterized protein</fullName>
    </submittedName>
</protein>
<sequence>MDRAVLERYEKILEIMENERENQPMASQRTKDGYSGFQDAIEEYVNGVQEDAFYWGYMTAMKQREGIVVTDPEDSEEVHDKEPMYCGEDFRRYVGYRIEDVLSDENDCNVQIKLKNTHTNKSATIYADKAFDGETLYVMDK</sequence>
<dbReference type="EMBL" id="BK015237">
    <property type="protein sequence ID" value="DAD97338.1"/>
    <property type="molecule type" value="Genomic_DNA"/>
</dbReference>
<evidence type="ECO:0000313" key="1">
    <source>
        <dbReference type="EMBL" id="DAD97338.1"/>
    </source>
</evidence>